<name>A0A238YT51_9BACT</name>
<dbReference type="SUPFAM" id="SSF56935">
    <property type="entry name" value="Porins"/>
    <property type="match status" value="1"/>
</dbReference>
<protein>
    <recommendedName>
        <fullName evidence="4">Outer membrane protein transport protein (OMPP1/FadL/TodX)</fullName>
    </recommendedName>
</protein>
<dbReference type="Proteomes" id="UP000198310">
    <property type="component" value="Unassembled WGS sequence"/>
</dbReference>
<dbReference type="EMBL" id="FZNS01000006">
    <property type="protein sequence ID" value="SNR74122.1"/>
    <property type="molecule type" value="Genomic_DNA"/>
</dbReference>
<organism evidence="2 3">
    <name type="scientific">Hymenobacter mucosus</name>
    <dbReference type="NCBI Taxonomy" id="1411120"/>
    <lineage>
        <taxon>Bacteria</taxon>
        <taxon>Pseudomonadati</taxon>
        <taxon>Bacteroidota</taxon>
        <taxon>Cytophagia</taxon>
        <taxon>Cytophagales</taxon>
        <taxon>Hymenobacteraceae</taxon>
        <taxon>Hymenobacter</taxon>
    </lineage>
</organism>
<dbReference type="Gene3D" id="2.40.160.60">
    <property type="entry name" value="Outer membrane protein transport protein (OMPP1/FadL/TodX)"/>
    <property type="match status" value="1"/>
</dbReference>
<sequence length="501" mass="54395">MKNLKCGLSLALLGLASHAFAQSEVDALRYSRLQFGGPARTQGFGGATSALGANLGSLVTNPAGLGLYVKSDISFTPGYSQTTSKTQTGAANLSDTRSSLNIGNFGIAFTNRLPDDDNTSEWRSGTFAFGITRLNDFNQRYRYRNTTTDNRSLFQRFREPRVSYDDIDNEFQTGYTSLDGLAYGTYLSEFVGTPPNDALVLTPRNGEIVQEETVQTSGAQTQFDFGYGASFRDKLYIGGALGIVSTRYNETRDFTETENDPSTPFTSLLRRNTLETQGTGVNFRLGLIYRPTDMVRLGASVQTPTFSKLTDSYGASLRTNFSEEPFPNTGTSRAESTAPGEYSYNLTTPFRATGGAAVILGKYGFVTGDVEYVNYSQARLNGDGSDSGAGVFDVENEAVSNTYGSAVNFRGGVEGRFDVFRVRAGFAHNGDPFKTSTFNRAQNYFTGGLGLYQRNVYIDLAGVYNTDDSYTSAYTLASGLQPVIGVKTNRFTTSVTVGVNF</sequence>
<feature type="signal peptide" evidence="1">
    <location>
        <begin position="1"/>
        <end position="21"/>
    </location>
</feature>
<proteinExistence type="predicted"/>
<reference evidence="3" key="1">
    <citation type="submission" date="2017-06" db="EMBL/GenBank/DDBJ databases">
        <authorList>
            <person name="Varghese N."/>
            <person name="Submissions S."/>
        </authorList>
    </citation>
    <scope>NUCLEOTIDE SEQUENCE [LARGE SCALE GENOMIC DNA]</scope>
    <source>
        <strain evidence="3">DSM 28041</strain>
    </source>
</reference>
<keyword evidence="1" id="KW-0732">Signal</keyword>
<dbReference type="AlphaFoldDB" id="A0A238YT51"/>
<evidence type="ECO:0000313" key="2">
    <source>
        <dbReference type="EMBL" id="SNR74122.1"/>
    </source>
</evidence>
<accession>A0A238YT51</accession>
<dbReference type="RefSeq" id="WP_089333208.1">
    <property type="nucleotide sequence ID" value="NZ_FZNS01000006.1"/>
</dbReference>
<gene>
    <name evidence="2" type="ORF">SAMN06269173_10663</name>
</gene>
<feature type="chain" id="PRO_5012534281" description="Outer membrane protein transport protein (OMPP1/FadL/TodX)" evidence="1">
    <location>
        <begin position="22"/>
        <end position="501"/>
    </location>
</feature>
<keyword evidence="3" id="KW-1185">Reference proteome</keyword>
<evidence type="ECO:0008006" key="4">
    <source>
        <dbReference type="Google" id="ProtNLM"/>
    </source>
</evidence>
<evidence type="ECO:0000256" key="1">
    <source>
        <dbReference type="SAM" id="SignalP"/>
    </source>
</evidence>
<evidence type="ECO:0000313" key="3">
    <source>
        <dbReference type="Proteomes" id="UP000198310"/>
    </source>
</evidence>